<dbReference type="RefSeq" id="WP_132708875.1">
    <property type="nucleotide sequence ID" value="NZ_JACIGF010000008.1"/>
</dbReference>
<evidence type="ECO:0000313" key="4">
    <source>
        <dbReference type="Proteomes" id="UP000295399"/>
    </source>
</evidence>
<evidence type="ECO:0000313" key="3">
    <source>
        <dbReference type="EMBL" id="TCP32940.1"/>
    </source>
</evidence>
<dbReference type="InParanoid" id="A0A4R2PCN9"/>
<evidence type="ECO:0000256" key="1">
    <source>
        <dbReference type="SAM" id="MobiDB-lite"/>
    </source>
</evidence>
<protein>
    <submittedName>
        <fullName evidence="3">Uncharacterized protein</fullName>
    </submittedName>
</protein>
<feature type="region of interest" description="Disordered" evidence="1">
    <location>
        <begin position="349"/>
        <end position="377"/>
    </location>
</feature>
<feature type="transmembrane region" description="Helical" evidence="2">
    <location>
        <begin position="241"/>
        <end position="263"/>
    </location>
</feature>
<sequence>MAFYLVLAVLALLAAPPLWAVSRGRPRLRAGLDALSLTALAGLLLLTVLPHTVMEAGVAVLPALVAGLALPSWAEHRFAHVEGRLHGAILAFAALAMVLHAGADGMALSLAGHGDGVVDTLAASVVLHRLPTGLALWWLIRPAFGQRIAWGVLVALAAVTVLGAGWGTALPLLHSPVRAYFEAAMVGMLLHVMVHPIEDHAHHALPAPLADCWGARLGTLAGLGLVAALSLVHGPGEDDGALWWTAAMVAPLLLVACAVAVALDMTERRQGGDRRMLSSLDRVAPWLLASLVMLSVLPVQDWRWLAALPAGPAVHWPALAVLLALMTVSLLHQGIRGFLHHLLPGGGHSHAHGSAAGDGHHHDHGRAPDDPDHPPHG</sequence>
<comment type="caution">
    <text evidence="3">The sequence shown here is derived from an EMBL/GenBank/DDBJ whole genome shotgun (WGS) entry which is preliminary data.</text>
</comment>
<feature type="transmembrane region" description="Helical" evidence="2">
    <location>
        <begin position="30"/>
        <end position="49"/>
    </location>
</feature>
<keyword evidence="2" id="KW-0472">Membrane</keyword>
<dbReference type="EMBL" id="SLXO01000008">
    <property type="protein sequence ID" value="TCP32940.1"/>
    <property type="molecule type" value="Genomic_DNA"/>
</dbReference>
<feature type="transmembrane region" description="Helical" evidence="2">
    <location>
        <begin position="314"/>
        <end position="331"/>
    </location>
</feature>
<name>A0A4R2PCN9_RHOSA</name>
<accession>A0A4R2PCN9</accession>
<feature type="transmembrane region" description="Helical" evidence="2">
    <location>
        <begin position="148"/>
        <end position="167"/>
    </location>
</feature>
<organism evidence="3 4">
    <name type="scientific">Rhodothalassium salexigens DSM 2132</name>
    <dbReference type="NCBI Taxonomy" id="1188247"/>
    <lineage>
        <taxon>Bacteria</taxon>
        <taxon>Pseudomonadati</taxon>
        <taxon>Pseudomonadota</taxon>
        <taxon>Alphaproteobacteria</taxon>
        <taxon>Rhodothalassiales</taxon>
        <taxon>Rhodothalassiaceae</taxon>
        <taxon>Rhodothalassium</taxon>
    </lineage>
</organism>
<feature type="transmembrane region" description="Helical" evidence="2">
    <location>
        <begin position="85"/>
        <end position="103"/>
    </location>
</feature>
<keyword evidence="2" id="KW-0812">Transmembrane</keyword>
<feature type="transmembrane region" description="Helical" evidence="2">
    <location>
        <begin position="56"/>
        <end position="73"/>
    </location>
</feature>
<feature type="compositionally biased region" description="Basic and acidic residues" evidence="1">
    <location>
        <begin position="358"/>
        <end position="377"/>
    </location>
</feature>
<evidence type="ECO:0000256" key="2">
    <source>
        <dbReference type="SAM" id="Phobius"/>
    </source>
</evidence>
<keyword evidence="2" id="KW-1133">Transmembrane helix</keyword>
<gene>
    <name evidence="3" type="ORF">EV659_10839</name>
</gene>
<feature type="transmembrane region" description="Helical" evidence="2">
    <location>
        <begin position="283"/>
        <end position="302"/>
    </location>
</feature>
<keyword evidence="4" id="KW-1185">Reference proteome</keyword>
<reference evidence="3 4" key="1">
    <citation type="submission" date="2019-03" db="EMBL/GenBank/DDBJ databases">
        <title>Genomic Encyclopedia of Type Strains, Phase IV (KMG-IV): sequencing the most valuable type-strain genomes for metagenomic binning, comparative biology and taxonomic classification.</title>
        <authorList>
            <person name="Goeker M."/>
        </authorList>
    </citation>
    <scope>NUCLEOTIDE SEQUENCE [LARGE SCALE GENOMIC DNA]</scope>
    <source>
        <strain evidence="3 4">DSM 2132</strain>
    </source>
</reference>
<dbReference type="Proteomes" id="UP000295399">
    <property type="component" value="Unassembled WGS sequence"/>
</dbReference>
<dbReference type="AlphaFoldDB" id="A0A4R2PCN9"/>
<proteinExistence type="predicted"/>